<organism evidence="1 2">
    <name type="scientific">Delftia acidovorans</name>
    <name type="common">Pseudomonas acidovorans</name>
    <name type="synonym">Comamonas acidovorans</name>
    <dbReference type="NCBI Taxonomy" id="80866"/>
    <lineage>
        <taxon>Bacteria</taxon>
        <taxon>Pseudomonadati</taxon>
        <taxon>Pseudomonadota</taxon>
        <taxon>Betaproteobacteria</taxon>
        <taxon>Burkholderiales</taxon>
        <taxon>Comamonadaceae</taxon>
        <taxon>Delftia</taxon>
    </lineage>
</organism>
<geneLocation type="plasmid" evidence="1 2">
    <name>unnamed</name>
</geneLocation>
<evidence type="ECO:0000313" key="1">
    <source>
        <dbReference type="EMBL" id="QPS05755.1"/>
    </source>
</evidence>
<evidence type="ECO:0000313" key="2">
    <source>
        <dbReference type="Proteomes" id="UP000594778"/>
    </source>
</evidence>
<gene>
    <name evidence="1" type="ORF">I6G66_00060</name>
</gene>
<dbReference type="EMBL" id="CP065667">
    <property type="protein sequence ID" value="QPS05755.1"/>
    <property type="molecule type" value="Genomic_DNA"/>
</dbReference>
<proteinExistence type="predicted"/>
<accession>A0A7T2VWL2</accession>
<keyword evidence="1" id="KW-0614">Plasmid</keyword>
<name>A0A7T2VWL2_DELAC</name>
<reference evidence="1 2" key="1">
    <citation type="submission" date="2020-12" db="EMBL/GenBank/DDBJ databases">
        <title>FDA dAtabase for Regulatory Grade micrObial Sequences (FDA-ARGOS): Supporting development and validation of Infectious Disease Dx tests.</title>
        <authorList>
            <person name="Sproer C."/>
            <person name="Gronow S."/>
            <person name="Severitt S."/>
            <person name="Schroder I."/>
            <person name="Tallon L."/>
            <person name="Sadzewicz L."/>
            <person name="Zhao X."/>
            <person name="Boylan J."/>
            <person name="Ott S."/>
            <person name="Bowen H."/>
            <person name="Vavikolanu K."/>
            <person name="Mehta A."/>
            <person name="Aluvathingal J."/>
            <person name="Nadendla S."/>
            <person name="Lowell S."/>
            <person name="Myers T."/>
            <person name="Yan Y."/>
            <person name="Sichtig H."/>
        </authorList>
    </citation>
    <scope>NUCLEOTIDE SEQUENCE [LARGE SCALE GENOMIC DNA]</scope>
    <source>
        <strain evidence="1 2">FDAARGOS_909</strain>
        <plasmid evidence="1 2">unnamed</plasmid>
    </source>
</reference>
<dbReference type="Proteomes" id="UP000594778">
    <property type="component" value="Plasmid unnamed"/>
</dbReference>
<dbReference type="RefSeq" id="WP_011798721.1">
    <property type="nucleotide sequence ID" value="NZ_CP065667.1"/>
</dbReference>
<protein>
    <submittedName>
        <fullName evidence="1">Transcriptional regulator</fullName>
    </submittedName>
</protein>
<sequence length="85" mass="9390">MTNDANIRLECLKPAERWAQPTGEEVREVLRLAGFTGARAAQALGLGEKGGRTVRRWLSEDSAISYANWALLCEMAGLGLIWKED</sequence>
<dbReference type="AlphaFoldDB" id="A0A7T2VWL2"/>